<dbReference type="PROSITE" id="PS50172">
    <property type="entry name" value="BRCT"/>
    <property type="match status" value="1"/>
</dbReference>
<dbReference type="AlphaFoldDB" id="A0A177WS27"/>
<organism evidence="7 8">
    <name type="scientific">Batrachochytrium dendrobatidis (strain JEL423)</name>
    <dbReference type="NCBI Taxonomy" id="403673"/>
    <lineage>
        <taxon>Eukaryota</taxon>
        <taxon>Fungi</taxon>
        <taxon>Fungi incertae sedis</taxon>
        <taxon>Chytridiomycota</taxon>
        <taxon>Chytridiomycota incertae sedis</taxon>
        <taxon>Chytridiomycetes</taxon>
        <taxon>Rhizophydiales</taxon>
        <taxon>Rhizophydiales incertae sedis</taxon>
        <taxon>Batrachochytrium</taxon>
    </lineage>
</organism>
<dbReference type="OrthoDB" id="10264910at2759"/>
<sequence length="611" mass="68874">MAGKLKKGKEGNVLKYISRSQAIKKLQITLTQFRRLCILKGIYPVEPKNKRQLAKGSTTWQTYYFRKDIQFLLHEPVLRVLREQRSHKLKLNKAIGKREFVVAKRLYENRPVYTLDHIIKERYPCFVDALRDLDDALSMIFLFATISANQHISAAHIRECQRLSAEFQHYVIISRSLKKTFVSIKGIYYQAEIRGQLITWITPFQFSQDAPIDVDFRVMDTFLEIYEPLVGFVNYKLYSDLNLVYPPKISTDSETSAIGLSAFIIESRENEDVVQSVSIAADGPPTAMGNQVSQSAQRLKTLNQKIGQIEAAQDSDSDMSDTAGIIIEENGLDANGGNDEQMDIPAPISAPTTLEETVPTLASWKASESEHAKSARLFSSCVFWLPREVSRNSLEFIIKSFGGKVGWDASSGSGSPYQISDSCITHHVCDRPVQTVGQLPIGVERFESREYIQPQWVYDSVNAGRLIKTAGYHPGDTLPPHLSPFVSVEEGDYIPEQDMDVDAEVAVAEVEDLEATSQAELEAEAAGVQFSNYDKASVPHAKNAALTVTDKKKSMLTETEQEDREAKELAKNMMSKRDKKLYDGIQKRKEKKAEHVEILKNKKRALKKHQN</sequence>
<dbReference type="InterPro" id="IPR001357">
    <property type="entry name" value="BRCT_dom"/>
</dbReference>
<accession>A0A177WS27</accession>
<evidence type="ECO:0000313" key="8">
    <source>
        <dbReference type="Proteomes" id="UP000077115"/>
    </source>
</evidence>
<evidence type="ECO:0000256" key="3">
    <source>
        <dbReference type="ARBA" id="ARBA00023242"/>
    </source>
</evidence>
<evidence type="ECO:0000256" key="1">
    <source>
        <dbReference type="ARBA" id="ARBA00022517"/>
    </source>
</evidence>
<evidence type="ECO:0000256" key="2">
    <source>
        <dbReference type="ARBA" id="ARBA00022552"/>
    </source>
</evidence>
<dbReference type="HAMAP" id="MF_03028">
    <property type="entry name" value="Pescadillo"/>
    <property type="match status" value="1"/>
</dbReference>
<reference evidence="7 8" key="2">
    <citation type="submission" date="2016-05" db="EMBL/GenBank/DDBJ databases">
        <title>Lineage-specific infection strategies underlie the spectrum of fungal disease in amphibians.</title>
        <authorList>
            <person name="Cuomo C.A."/>
            <person name="Farrer R.A."/>
            <person name="James T."/>
            <person name="Longcore J."/>
            <person name="Birren B."/>
        </authorList>
    </citation>
    <scope>NUCLEOTIDE SEQUENCE [LARGE SCALE GENOMIC DNA]</scope>
    <source>
        <strain evidence="7 8">JEL423</strain>
    </source>
</reference>
<dbReference type="GO" id="GO:0043021">
    <property type="term" value="F:ribonucleoprotein complex binding"/>
    <property type="evidence" value="ECO:0007669"/>
    <property type="project" value="UniProtKB-UniRule"/>
</dbReference>
<dbReference type="EMBL" id="DS022308">
    <property type="protein sequence ID" value="OAJ42928.1"/>
    <property type="molecule type" value="Genomic_DNA"/>
</dbReference>
<gene>
    <name evidence="4" type="primary">NOP7</name>
    <name evidence="7" type="ORF">BDEG_26318</name>
</gene>
<dbReference type="Gene3D" id="3.40.50.10190">
    <property type="entry name" value="BRCT domain"/>
    <property type="match status" value="1"/>
</dbReference>
<dbReference type="InterPro" id="IPR036420">
    <property type="entry name" value="BRCT_dom_sf"/>
</dbReference>
<protein>
    <recommendedName>
        <fullName evidence="4">Pescadillo homolog</fullName>
    </recommendedName>
    <alternativeName>
        <fullName evidence="4">Nucleolar protein 7 homolog</fullName>
    </alternativeName>
</protein>
<evidence type="ECO:0000256" key="4">
    <source>
        <dbReference type="HAMAP-Rule" id="MF_03028"/>
    </source>
</evidence>
<evidence type="ECO:0000256" key="5">
    <source>
        <dbReference type="SAM" id="MobiDB-lite"/>
    </source>
</evidence>
<feature type="compositionally biased region" description="Basic residues" evidence="5">
    <location>
        <begin position="601"/>
        <end position="611"/>
    </location>
</feature>
<keyword evidence="2 4" id="KW-0698">rRNA processing</keyword>
<dbReference type="SUPFAM" id="SSF52113">
    <property type="entry name" value="BRCT domain"/>
    <property type="match status" value="1"/>
</dbReference>
<dbReference type="GO" id="GO:0005654">
    <property type="term" value="C:nucleoplasm"/>
    <property type="evidence" value="ECO:0007669"/>
    <property type="project" value="UniProtKB-SubCell"/>
</dbReference>
<dbReference type="eggNOG" id="KOG2481">
    <property type="taxonomic scope" value="Eukaryota"/>
</dbReference>
<keyword evidence="3 4" id="KW-0539">Nucleus</keyword>
<reference evidence="7 8" key="1">
    <citation type="submission" date="2006-10" db="EMBL/GenBank/DDBJ databases">
        <title>The Genome Sequence of Batrachochytrium dendrobatidis JEL423.</title>
        <authorList>
            <consortium name="The Broad Institute Genome Sequencing Platform"/>
            <person name="Birren B."/>
            <person name="Lander E."/>
            <person name="Galagan J."/>
            <person name="Cuomo C."/>
            <person name="Devon K."/>
            <person name="Jaffe D."/>
            <person name="Butler J."/>
            <person name="Alvarez P."/>
            <person name="Gnerre S."/>
            <person name="Grabherr M."/>
            <person name="Kleber M."/>
            <person name="Mauceli E."/>
            <person name="Brockman W."/>
            <person name="Young S."/>
            <person name="LaButti K."/>
            <person name="Sykes S."/>
            <person name="DeCaprio D."/>
            <person name="Crawford M."/>
            <person name="Koehrsen M."/>
            <person name="Engels R."/>
            <person name="Montgomery P."/>
            <person name="Pearson M."/>
            <person name="Howarth C."/>
            <person name="Larson L."/>
            <person name="White J."/>
            <person name="O'Leary S."/>
            <person name="Kodira C."/>
            <person name="Zeng Q."/>
            <person name="Yandava C."/>
            <person name="Alvarado L."/>
            <person name="Longcore J."/>
            <person name="James T."/>
        </authorList>
    </citation>
    <scope>NUCLEOTIDE SEQUENCE [LARGE SCALE GENOMIC DNA]</scope>
    <source>
        <strain evidence="7 8">JEL423</strain>
    </source>
</reference>
<proteinExistence type="inferred from homology"/>
<dbReference type="Proteomes" id="UP000077115">
    <property type="component" value="Unassembled WGS sequence"/>
</dbReference>
<dbReference type="PANTHER" id="PTHR12221">
    <property type="entry name" value="PESCADILLO - RELATED"/>
    <property type="match status" value="1"/>
</dbReference>
<name>A0A177WS27_BATDL</name>
<dbReference type="VEuPathDB" id="FungiDB:BDEG_26318"/>
<dbReference type="GO" id="GO:0000463">
    <property type="term" value="P:maturation of LSU-rRNA from tricistronic rRNA transcript (SSU-rRNA, 5.8S rRNA, LSU-rRNA)"/>
    <property type="evidence" value="ECO:0007669"/>
    <property type="project" value="UniProtKB-UniRule"/>
</dbReference>
<dbReference type="Pfam" id="PF06732">
    <property type="entry name" value="Pescadillo_N"/>
    <property type="match status" value="1"/>
</dbReference>
<dbReference type="FunFam" id="3.40.50.10190:FF:000002">
    <property type="entry name" value="Pescadillo homolog"/>
    <property type="match status" value="1"/>
</dbReference>
<feature type="region of interest" description="Disordered" evidence="5">
    <location>
        <begin position="554"/>
        <end position="611"/>
    </location>
</feature>
<feature type="compositionally biased region" description="Basic and acidic residues" evidence="5">
    <location>
        <begin position="580"/>
        <end position="600"/>
    </location>
</feature>
<comment type="subcellular location">
    <subcellularLocation>
        <location evidence="4">Nucleus</location>
        <location evidence="4">Nucleolus</location>
    </subcellularLocation>
    <subcellularLocation>
        <location evidence="4">Nucleus</location>
        <location evidence="4">Nucleoplasm</location>
    </subcellularLocation>
</comment>
<dbReference type="CDD" id="cd17709">
    <property type="entry name" value="BRCT_pescadillo_like"/>
    <property type="match status" value="1"/>
</dbReference>
<evidence type="ECO:0000313" key="7">
    <source>
        <dbReference type="EMBL" id="OAJ42928.1"/>
    </source>
</evidence>
<dbReference type="SMART" id="SM00292">
    <property type="entry name" value="BRCT"/>
    <property type="match status" value="1"/>
</dbReference>
<keyword evidence="1 4" id="KW-0690">Ribosome biogenesis</keyword>
<dbReference type="GO" id="GO:0070545">
    <property type="term" value="C:PeBoW complex"/>
    <property type="evidence" value="ECO:0007669"/>
    <property type="project" value="TreeGrafter"/>
</dbReference>
<dbReference type="GO" id="GO:0030687">
    <property type="term" value="C:preribosome, large subunit precursor"/>
    <property type="evidence" value="ECO:0007669"/>
    <property type="project" value="UniProtKB-UniRule"/>
</dbReference>
<dbReference type="PANTHER" id="PTHR12221:SF6">
    <property type="entry name" value="PESCADILLO HOMOLOG"/>
    <property type="match status" value="1"/>
</dbReference>
<comment type="function">
    <text evidence="4">Component of the NOP7 complex, which is required for maturation of the 25S and 5.8S ribosomal RNAs and formation of the 60S ribosome.</text>
</comment>
<comment type="subunit">
    <text evidence="4">Component of the NOP7 complex, composed of ERB1, NOP7 and YTM1. Within the NOP7 complex ERB1 appears to interact directly with NOP7 and YTM1. The NOP7 complex also associates with the 66S pre-ribosome.</text>
</comment>
<dbReference type="STRING" id="403673.A0A177WS27"/>
<dbReference type="GO" id="GO:0000466">
    <property type="term" value="P:maturation of 5.8S rRNA from tricistronic rRNA transcript (SSU-rRNA, 5.8S rRNA, LSU-rRNA)"/>
    <property type="evidence" value="ECO:0007669"/>
    <property type="project" value="UniProtKB-UniRule"/>
</dbReference>
<dbReference type="InterPro" id="IPR010613">
    <property type="entry name" value="PES"/>
</dbReference>
<evidence type="ECO:0000259" key="6">
    <source>
        <dbReference type="PROSITE" id="PS50172"/>
    </source>
</evidence>
<feature type="domain" description="BRCT" evidence="6">
    <location>
        <begin position="373"/>
        <end position="474"/>
    </location>
</feature>
<comment type="similarity">
    <text evidence="4">Belongs to the pescadillo family.</text>
</comment>
<dbReference type="GO" id="GO:0003723">
    <property type="term" value="F:RNA binding"/>
    <property type="evidence" value="ECO:0007669"/>
    <property type="project" value="TreeGrafter"/>
</dbReference>